<feature type="transmembrane region" description="Helical" evidence="1">
    <location>
        <begin position="90"/>
        <end position="108"/>
    </location>
</feature>
<evidence type="ECO:0000313" key="3">
    <source>
        <dbReference type="Proteomes" id="UP000628736"/>
    </source>
</evidence>
<dbReference type="AlphaFoldDB" id="A0A8J6M6M9"/>
<proteinExistence type="predicted"/>
<evidence type="ECO:0000313" key="2">
    <source>
        <dbReference type="EMBL" id="MBC5721988.1"/>
    </source>
</evidence>
<keyword evidence="1" id="KW-0472">Membrane</keyword>
<name>A0A8J6M6M9_9FIRM</name>
<sequence length="143" mass="16279">MKIYNKKGLIWGVFWTIGGLFCLYRDIVDPHDFLPQQIKSVILSVLLLAMGVTGFVRAFSKRATIEDKTEERDERNKLVRLKGDAMVGNILFYVQMALMLAGVLAYAVTKKLVFGYLFLICGLNVSLCFILSIIFAVYYEKHV</sequence>
<keyword evidence="1" id="KW-1133">Transmembrane helix</keyword>
<dbReference type="EMBL" id="JACOPO010000002">
    <property type="protein sequence ID" value="MBC5721988.1"/>
    <property type="molecule type" value="Genomic_DNA"/>
</dbReference>
<feature type="transmembrane region" description="Helical" evidence="1">
    <location>
        <begin position="9"/>
        <end position="28"/>
    </location>
</feature>
<dbReference type="RefSeq" id="WP_186852272.1">
    <property type="nucleotide sequence ID" value="NZ_JACOPO010000002.1"/>
</dbReference>
<protein>
    <recommendedName>
        <fullName evidence="4">DUF2178 domain-containing protein</fullName>
    </recommendedName>
</protein>
<gene>
    <name evidence="2" type="ORF">H8S11_04055</name>
</gene>
<organism evidence="2 3">
    <name type="scientific">Flintibacter hominis</name>
    <dbReference type="NCBI Taxonomy" id="2763048"/>
    <lineage>
        <taxon>Bacteria</taxon>
        <taxon>Bacillati</taxon>
        <taxon>Bacillota</taxon>
        <taxon>Clostridia</taxon>
        <taxon>Eubacteriales</taxon>
        <taxon>Flintibacter</taxon>
    </lineage>
</organism>
<keyword evidence="3" id="KW-1185">Reference proteome</keyword>
<reference evidence="2" key="1">
    <citation type="submission" date="2020-08" db="EMBL/GenBank/DDBJ databases">
        <title>Genome public.</title>
        <authorList>
            <person name="Liu C."/>
            <person name="Sun Q."/>
        </authorList>
    </citation>
    <scope>NUCLEOTIDE SEQUENCE</scope>
    <source>
        <strain evidence="2">NSJ-23</strain>
    </source>
</reference>
<dbReference type="Proteomes" id="UP000628736">
    <property type="component" value="Unassembled WGS sequence"/>
</dbReference>
<keyword evidence="1" id="KW-0812">Transmembrane</keyword>
<evidence type="ECO:0000256" key="1">
    <source>
        <dbReference type="SAM" id="Phobius"/>
    </source>
</evidence>
<comment type="caution">
    <text evidence="2">The sequence shown here is derived from an EMBL/GenBank/DDBJ whole genome shotgun (WGS) entry which is preliminary data.</text>
</comment>
<evidence type="ECO:0008006" key="4">
    <source>
        <dbReference type="Google" id="ProtNLM"/>
    </source>
</evidence>
<feature type="transmembrane region" description="Helical" evidence="1">
    <location>
        <begin position="40"/>
        <end position="59"/>
    </location>
</feature>
<feature type="transmembrane region" description="Helical" evidence="1">
    <location>
        <begin position="114"/>
        <end position="139"/>
    </location>
</feature>
<accession>A0A8J6M6M9</accession>